<feature type="binding site" evidence="2">
    <location>
        <position position="86"/>
    </location>
    <ligand>
        <name>substrate</name>
    </ligand>
</feature>
<evidence type="ECO:0000313" key="3">
    <source>
        <dbReference type="Proteomes" id="UP001165740"/>
    </source>
</evidence>
<dbReference type="InterPro" id="IPR051695">
    <property type="entry name" value="Phosphoglycerate_Mutase"/>
</dbReference>
<dbReference type="SMART" id="SM00855">
    <property type="entry name" value="PGAM"/>
    <property type="match status" value="1"/>
</dbReference>
<keyword evidence="1" id="KW-0378">Hydrolase</keyword>
<dbReference type="GO" id="GO:0045820">
    <property type="term" value="P:negative regulation of glycolytic process"/>
    <property type="evidence" value="ECO:0007669"/>
    <property type="project" value="TreeGrafter"/>
</dbReference>
<accession>A0A9W3AJX5</accession>
<evidence type="ECO:0000256" key="1">
    <source>
        <dbReference type="ARBA" id="ARBA00022801"/>
    </source>
</evidence>
<dbReference type="InterPro" id="IPR029033">
    <property type="entry name" value="His_PPase_superfam"/>
</dbReference>
<dbReference type="CDD" id="cd07067">
    <property type="entry name" value="HP_PGM_like"/>
    <property type="match status" value="1"/>
</dbReference>
<dbReference type="GO" id="GO:0043456">
    <property type="term" value="P:regulation of pentose-phosphate shunt"/>
    <property type="evidence" value="ECO:0007669"/>
    <property type="project" value="TreeGrafter"/>
</dbReference>
<organism evidence="3 4">
    <name type="scientific">Biomphalaria glabrata</name>
    <name type="common">Bloodfluke planorb</name>
    <name type="synonym">Freshwater snail</name>
    <dbReference type="NCBI Taxonomy" id="6526"/>
    <lineage>
        <taxon>Eukaryota</taxon>
        <taxon>Metazoa</taxon>
        <taxon>Spiralia</taxon>
        <taxon>Lophotrochozoa</taxon>
        <taxon>Mollusca</taxon>
        <taxon>Gastropoda</taxon>
        <taxon>Heterobranchia</taxon>
        <taxon>Euthyneura</taxon>
        <taxon>Panpulmonata</taxon>
        <taxon>Hygrophila</taxon>
        <taxon>Lymnaeoidea</taxon>
        <taxon>Planorbidae</taxon>
        <taxon>Biomphalaria</taxon>
    </lineage>
</organism>
<proteinExistence type="predicted"/>
<name>A0A9W3AJX5_BIOGL</name>
<dbReference type="PANTHER" id="PTHR46517:SF1">
    <property type="entry name" value="FRUCTOSE-2,6-BISPHOSPHATASE TIGAR"/>
    <property type="match status" value="1"/>
</dbReference>
<protein>
    <submittedName>
        <fullName evidence="4">Fructose-2,6-bisphosphatase TIGAR B-like isoform X1</fullName>
    </submittedName>
</protein>
<dbReference type="GeneID" id="106076714"/>
<gene>
    <name evidence="4" type="primary">LOC106076714</name>
</gene>
<sequence>MRHYFAWPVLGHCNLCDRSGPPLSKDPHFHRTRANSSGETLANRDRILQGQTDTNLSDLGKQQAKLVGLRLRDIRFTHMFSSDLARAAETATAIAAANAASSCQLVLDSRLRERSFGVLEGKTLHDLKATISKSGMSFETFSSNGAESMDSVISRAKSFLADLFKIMSTSHTDMATLAPISNTEDFLTVSNNDLSYFQSSSTIVVPNASMISHASVHSTDSLTSLISAPHLADIPSLTSLTSLLGLGGKDSIQSSDTDLANTSHQTPHLSITESVRLDTDDVGTDLDVPNILVVSHGLLLREMTRLILGCYLGKLDGQLIKETMHVCHNTGVSRYLMQVTSMNEKTEIHCLRCLIVNDVSHLTSIYQGMVTQFNGAA</sequence>
<evidence type="ECO:0000256" key="2">
    <source>
        <dbReference type="PIRSR" id="PIRSR613078-2"/>
    </source>
</evidence>
<reference evidence="4" key="1">
    <citation type="submission" date="2025-08" db="UniProtKB">
        <authorList>
            <consortium name="RefSeq"/>
        </authorList>
    </citation>
    <scope>IDENTIFICATION</scope>
</reference>
<dbReference type="AlphaFoldDB" id="A0A9W3AJX5"/>
<evidence type="ECO:0000313" key="4">
    <source>
        <dbReference type="RefSeq" id="XP_055887439.1"/>
    </source>
</evidence>
<dbReference type="Gene3D" id="3.40.50.1240">
    <property type="entry name" value="Phosphoglycerate mutase-like"/>
    <property type="match status" value="1"/>
</dbReference>
<dbReference type="OMA" id="QCTEIHA"/>
<dbReference type="Pfam" id="PF00300">
    <property type="entry name" value="His_Phos_1"/>
    <property type="match status" value="1"/>
</dbReference>
<keyword evidence="3" id="KW-1185">Reference proteome</keyword>
<dbReference type="SUPFAM" id="SSF53254">
    <property type="entry name" value="Phosphoglycerate mutase-like"/>
    <property type="match status" value="1"/>
</dbReference>
<dbReference type="InterPro" id="IPR013078">
    <property type="entry name" value="His_Pase_superF_clade-1"/>
</dbReference>
<dbReference type="Proteomes" id="UP001165740">
    <property type="component" value="Chromosome 6"/>
</dbReference>
<dbReference type="OrthoDB" id="354304at2759"/>
<dbReference type="PANTHER" id="PTHR46517">
    <property type="entry name" value="FRUCTOSE-2,6-BISPHOSPHATASE TIGAR"/>
    <property type="match status" value="1"/>
</dbReference>
<dbReference type="GO" id="GO:0004331">
    <property type="term" value="F:fructose-2,6-bisphosphate 2-phosphatase activity"/>
    <property type="evidence" value="ECO:0007669"/>
    <property type="project" value="TreeGrafter"/>
</dbReference>
<dbReference type="GO" id="GO:0005829">
    <property type="term" value="C:cytosol"/>
    <property type="evidence" value="ECO:0007669"/>
    <property type="project" value="TreeGrafter"/>
</dbReference>
<dbReference type="RefSeq" id="XP_055887439.1">
    <property type="nucleotide sequence ID" value="XM_056031464.1"/>
</dbReference>